<comment type="caution">
    <text evidence="1">The sequence shown here is derived from an EMBL/GenBank/DDBJ whole genome shotgun (WGS) entry which is preliminary data.</text>
</comment>
<dbReference type="OrthoDB" id="5950770at2759"/>
<evidence type="ECO:0000313" key="2">
    <source>
        <dbReference type="Proteomes" id="UP001163046"/>
    </source>
</evidence>
<reference evidence="1" key="1">
    <citation type="submission" date="2023-01" db="EMBL/GenBank/DDBJ databases">
        <title>Genome assembly of the deep-sea coral Lophelia pertusa.</title>
        <authorList>
            <person name="Herrera S."/>
            <person name="Cordes E."/>
        </authorList>
    </citation>
    <scope>NUCLEOTIDE SEQUENCE</scope>
    <source>
        <strain evidence="1">USNM1676648</strain>
        <tissue evidence="1">Polyp</tissue>
    </source>
</reference>
<dbReference type="SUPFAM" id="SSF50405">
    <property type="entry name" value="Actin-crosslinking proteins"/>
    <property type="match status" value="1"/>
</dbReference>
<sequence length="229" mass="26812">MSVLPLEYTEKEQAAMTQERYIADRFGNKTVIRKMFKLNWIKSAVREYLHRSQHGGNLLKAELMRNDFGVLQVPVMCTGTDPNDDTTEFYLEKNERHQATTLRCELGHQNCYYYLCAENERVFLLKSVADDPNDEKFMFQIKQASTSDYWTIKSVKTGMYLASDNEGNTFMKEEVMTHSGRVEDRQTWFRFMPHKERFVETDTLFSFTYTDGISFTATCTYQTSEVEAC</sequence>
<keyword evidence="2" id="KW-1185">Reference proteome</keyword>
<dbReference type="Proteomes" id="UP001163046">
    <property type="component" value="Unassembled WGS sequence"/>
</dbReference>
<proteinExistence type="predicted"/>
<organism evidence="1 2">
    <name type="scientific">Desmophyllum pertusum</name>
    <dbReference type="NCBI Taxonomy" id="174260"/>
    <lineage>
        <taxon>Eukaryota</taxon>
        <taxon>Metazoa</taxon>
        <taxon>Cnidaria</taxon>
        <taxon>Anthozoa</taxon>
        <taxon>Hexacorallia</taxon>
        <taxon>Scleractinia</taxon>
        <taxon>Caryophylliina</taxon>
        <taxon>Caryophylliidae</taxon>
        <taxon>Desmophyllum</taxon>
    </lineage>
</organism>
<dbReference type="InterPro" id="IPR008999">
    <property type="entry name" value="Actin-crosslinking"/>
</dbReference>
<gene>
    <name evidence="1" type="ORF">OS493_000843</name>
</gene>
<protein>
    <submittedName>
        <fullName evidence="1">Uncharacterized protein</fullName>
    </submittedName>
</protein>
<dbReference type="AlphaFoldDB" id="A0A9W9ZTM4"/>
<accession>A0A9W9ZTM4</accession>
<evidence type="ECO:0000313" key="1">
    <source>
        <dbReference type="EMBL" id="KAJ7387512.1"/>
    </source>
</evidence>
<dbReference type="EMBL" id="MU825873">
    <property type="protein sequence ID" value="KAJ7387512.1"/>
    <property type="molecule type" value="Genomic_DNA"/>
</dbReference>
<name>A0A9W9ZTM4_9CNID</name>